<keyword evidence="3" id="KW-1185">Reference proteome</keyword>
<gene>
    <name evidence="2" type="ORF">AUR64_09555</name>
</gene>
<evidence type="ECO:0000259" key="1">
    <source>
        <dbReference type="Pfam" id="PF00085"/>
    </source>
</evidence>
<dbReference type="SUPFAM" id="SSF52833">
    <property type="entry name" value="Thioredoxin-like"/>
    <property type="match status" value="1"/>
</dbReference>
<dbReference type="InterPro" id="IPR036249">
    <property type="entry name" value="Thioredoxin-like_sf"/>
</dbReference>
<evidence type="ECO:0000313" key="3">
    <source>
        <dbReference type="Proteomes" id="UP000054387"/>
    </source>
</evidence>
<accession>A0A0W1R8L3</accession>
<dbReference type="RefSeq" id="WP_058581220.1">
    <property type="nucleotide sequence ID" value="NZ_LOPU01000018.1"/>
</dbReference>
<organism evidence="2 3">
    <name type="scientific">Haloprofundus marisrubri</name>
    <dbReference type="NCBI Taxonomy" id="1514971"/>
    <lineage>
        <taxon>Archaea</taxon>
        <taxon>Methanobacteriati</taxon>
        <taxon>Methanobacteriota</taxon>
        <taxon>Stenosarchaea group</taxon>
        <taxon>Halobacteria</taxon>
        <taxon>Halobacteriales</taxon>
        <taxon>Haloferacaceae</taxon>
        <taxon>Haloprofundus</taxon>
    </lineage>
</organism>
<protein>
    <recommendedName>
        <fullName evidence="1">Thioredoxin domain-containing protein</fullName>
    </recommendedName>
</protein>
<feature type="domain" description="Thioredoxin" evidence="1">
    <location>
        <begin position="122"/>
        <end position="218"/>
    </location>
</feature>
<dbReference type="CDD" id="cd02947">
    <property type="entry name" value="TRX_family"/>
    <property type="match status" value="1"/>
</dbReference>
<dbReference type="EMBL" id="LOPU01000018">
    <property type="protein sequence ID" value="KTG09865.1"/>
    <property type="molecule type" value="Genomic_DNA"/>
</dbReference>
<evidence type="ECO:0000313" key="2">
    <source>
        <dbReference type="EMBL" id="KTG09865.1"/>
    </source>
</evidence>
<dbReference type="AlphaFoldDB" id="A0A0W1R8L3"/>
<sequence length="223" mass="23869">MTTEPDIGDVLNRLADGGVVREADDGSLTTTDAFETTRTEYARQYRSADRETFVSAVAEAFELERDTAAREIDANGATRAQLAAYLAVEAFLDDSTTPETTAVMAHLVCEVAPPSPVPRAVTLLDDDSYAAFLDDHPDAVVTVWQHDCTPCDRLKAELPALLDATPEDVAVGGLDGASASGFRLRHAVNSAPAVVFFADGEHVETREGYLSPSTFATVVDDVF</sequence>
<dbReference type="Gene3D" id="3.40.30.10">
    <property type="entry name" value="Glutaredoxin"/>
    <property type="match status" value="1"/>
</dbReference>
<dbReference type="OrthoDB" id="304286at2157"/>
<name>A0A0W1R8L3_9EURY</name>
<dbReference type="STRING" id="1514971.AUR64_09555"/>
<reference evidence="2 3" key="1">
    <citation type="submission" date="2015-12" db="EMBL/GenBank/DDBJ databases">
        <title>Haloprofundus marisrubri gen. nov., sp. nov., an extremely halophilic archaeon isolated from the Discovery deep brine-seawater interface in the Red Sea.</title>
        <authorList>
            <person name="Zhang G."/>
            <person name="Stingl U."/>
            <person name="Rashid M."/>
        </authorList>
    </citation>
    <scope>NUCLEOTIDE SEQUENCE [LARGE SCALE GENOMIC DNA]</scope>
    <source>
        <strain evidence="2 3">SB9</strain>
    </source>
</reference>
<proteinExistence type="predicted"/>
<dbReference type="Proteomes" id="UP000054387">
    <property type="component" value="Unassembled WGS sequence"/>
</dbReference>
<dbReference type="InterPro" id="IPR013766">
    <property type="entry name" value="Thioredoxin_domain"/>
</dbReference>
<comment type="caution">
    <text evidence="2">The sequence shown here is derived from an EMBL/GenBank/DDBJ whole genome shotgun (WGS) entry which is preliminary data.</text>
</comment>
<dbReference type="Pfam" id="PF00085">
    <property type="entry name" value="Thioredoxin"/>
    <property type="match status" value="1"/>
</dbReference>